<feature type="transmembrane region" description="Helical" evidence="7">
    <location>
        <begin position="60"/>
        <end position="80"/>
    </location>
</feature>
<dbReference type="AlphaFoldDB" id="A0A7M2TF85"/>
<dbReference type="RefSeq" id="WP_189698378.1">
    <property type="nucleotide sequence ID" value="NZ_BMTA01000008.1"/>
</dbReference>
<dbReference type="NCBIfam" id="TIGR00360">
    <property type="entry name" value="ComEC_N-term"/>
    <property type="match status" value="1"/>
</dbReference>
<accession>A0A7M2TF85</accession>
<dbReference type="KEGG" id="schf:IPT68_12310"/>
<dbReference type="InterPro" id="IPR001279">
    <property type="entry name" value="Metallo-B-lactamas"/>
</dbReference>
<dbReference type="InterPro" id="IPR035681">
    <property type="entry name" value="ComA-like_MBL"/>
</dbReference>
<evidence type="ECO:0000313" key="9">
    <source>
        <dbReference type="EMBL" id="QOV46613.1"/>
    </source>
</evidence>
<evidence type="ECO:0000256" key="7">
    <source>
        <dbReference type="SAM" id="Phobius"/>
    </source>
</evidence>
<keyword evidence="3 7" id="KW-0812">Transmembrane</keyword>
<keyword evidence="2" id="KW-1003">Cell membrane</keyword>
<name>A0A7M2TF85_STRCW</name>
<dbReference type="Pfam" id="PF00753">
    <property type="entry name" value="Lactamase_B"/>
    <property type="match status" value="1"/>
</dbReference>
<evidence type="ECO:0000256" key="3">
    <source>
        <dbReference type="ARBA" id="ARBA00022692"/>
    </source>
</evidence>
<evidence type="ECO:0000256" key="6">
    <source>
        <dbReference type="SAM" id="MobiDB-lite"/>
    </source>
</evidence>
<evidence type="ECO:0000256" key="1">
    <source>
        <dbReference type="ARBA" id="ARBA00004651"/>
    </source>
</evidence>
<comment type="subcellular location">
    <subcellularLocation>
        <location evidence="1">Cell membrane</location>
        <topology evidence="1">Multi-pass membrane protein</topology>
    </subcellularLocation>
</comment>
<dbReference type="SUPFAM" id="SSF56281">
    <property type="entry name" value="Metallo-hydrolase/oxidoreductase"/>
    <property type="match status" value="1"/>
</dbReference>
<feature type="transmembrane region" description="Helical" evidence="7">
    <location>
        <begin position="432"/>
        <end position="454"/>
    </location>
</feature>
<dbReference type="Gene3D" id="3.60.15.10">
    <property type="entry name" value="Ribonuclease Z/Hydroxyacylglutathione hydrolase-like"/>
    <property type="match status" value="1"/>
</dbReference>
<feature type="region of interest" description="Disordered" evidence="6">
    <location>
        <begin position="686"/>
        <end position="730"/>
    </location>
</feature>
<dbReference type="SMART" id="SM00849">
    <property type="entry name" value="Lactamase_B"/>
    <property type="match status" value="1"/>
</dbReference>
<dbReference type="InterPro" id="IPR004477">
    <property type="entry name" value="ComEC_N"/>
</dbReference>
<evidence type="ECO:0000256" key="4">
    <source>
        <dbReference type="ARBA" id="ARBA00022989"/>
    </source>
</evidence>
<feature type="transmembrane region" description="Helical" evidence="7">
    <location>
        <begin position="527"/>
        <end position="544"/>
    </location>
</feature>
<evidence type="ECO:0000256" key="5">
    <source>
        <dbReference type="ARBA" id="ARBA00023136"/>
    </source>
</evidence>
<organism evidence="9 10">
    <name type="scientific">Streptomyces chromofuscus</name>
    <dbReference type="NCBI Taxonomy" id="42881"/>
    <lineage>
        <taxon>Bacteria</taxon>
        <taxon>Bacillati</taxon>
        <taxon>Actinomycetota</taxon>
        <taxon>Actinomycetes</taxon>
        <taxon>Kitasatosporales</taxon>
        <taxon>Streptomycetaceae</taxon>
        <taxon>Streptomyces</taxon>
    </lineage>
</organism>
<feature type="transmembrane region" description="Helical" evidence="7">
    <location>
        <begin position="355"/>
        <end position="371"/>
    </location>
</feature>
<feature type="transmembrane region" description="Helical" evidence="7">
    <location>
        <begin position="378"/>
        <end position="396"/>
    </location>
</feature>
<dbReference type="EMBL" id="CP063374">
    <property type="protein sequence ID" value="QOV46613.1"/>
    <property type="molecule type" value="Genomic_DNA"/>
</dbReference>
<dbReference type="PANTHER" id="PTHR30619:SF1">
    <property type="entry name" value="RECOMBINATION PROTEIN 2"/>
    <property type="match status" value="1"/>
</dbReference>
<dbReference type="InterPro" id="IPR052159">
    <property type="entry name" value="Competence_DNA_uptake"/>
</dbReference>
<dbReference type="Proteomes" id="UP000594008">
    <property type="component" value="Chromosome"/>
</dbReference>
<dbReference type="Pfam" id="PF03772">
    <property type="entry name" value="Competence"/>
    <property type="match status" value="1"/>
</dbReference>
<keyword evidence="10" id="KW-1185">Reference proteome</keyword>
<dbReference type="GO" id="GO:0005886">
    <property type="term" value="C:plasma membrane"/>
    <property type="evidence" value="ECO:0007669"/>
    <property type="project" value="UniProtKB-SubCell"/>
</dbReference>
<sequence>MTRTPDVAPSGERPAVHRASGGRLGAAHPRQEGPADLRLVPLALAAWATAARALDASPGLLTGVVVACLAVACGLLLGAVRPAVPAARVGAGFSAAAVFLCVAAAATSAGLHGADLRRGPVPGLAERFAMVTAEVQVTSDPRLTRPRVTGNHLAPVSVLTKGEVLGVEEASGARTVTRTPVLVIVDAGATGRREWLGLLPSTRVRVTGRLVPALVGGDRIAAVLRVRDRAGPQVVGEPSGAQRFAGRLRAGLRGATDGLRADARALLPGLVVGDTSRITPDLDEAFKETDLAHTLAVSGSNLTIVLALLLGPPGLAQRSERRGLAPRLGVSLRTTAVLGGALTLAFVVVCRPDPSVLRAAACGTVALLALATGRRKSLIPALATAVLLLVLYDPWLARSYGFSLSVLATGALLTVAPRWSGALRRRGVPPRLAEALAAAGAAQALCAPVVAVLSSRVSLVAVPCNLLVEVAVAPATVLGFAALAVAPVAMPVAKGLAWCAGWPAGWIADVARAGAALPGAGVDWPGGWGGAALLALVTVVVLVAGRRLLGHPWLCAGCGVLLVLAVVQPPPLARVVTGWPPPGWRLAMCDVGQGDATVLAAGEGTGVVVDAGPDPELVDRCLRDLGITRVPLVVLTHFHADHVAGLPGVLRGRAVGAIETTGYEEPADQAEFVRRQAAARGIGVTHARAGEQRRTGDLTWQVLWPPPSPPPRSDGEVSPPGPVPAPEGPNDASVALLVRSAGVRMLLLGDLEPPAQRALLRTPAAALMGGVDVLKVAHHGSAYQDPELIRRAAPRLALISCGADNPYGHPAPATVAALRDGGATVLRTDVDGALAVVGAGAGLRVARD</sequence>
<gene>
    <name evidence="9" type="ORF">IPT68_12310</name>
</gene>
<dbReference type="CDD" id="cd07731">
    <property type="entry name" value="ComA-like_MBL-fold"/>
    <property type="match status" value="1"/>
</dbReference>
<dbReference type="InterPro" id="IPR036866">
    <property type="entry name" value="RibonucZ/Hydroxyglut_hydro"/>
</dbReference>
<evidence type="ECO:0000259" key="8">
    <source>
        <dbReference type="SMART" id="SM00849"/>
    </source>
</evidence>
<keyword evidence="5 7" id="KW-0472">Membrane</keyword>
<dbReference type="PANTHER" id="PTHR30619">
    <property type="entry name" value="DNA INTERNALIZATION/COMPETENCE PROTEIN COMEC/REC2"/>
    <property type="match status" value="1"/>
</dbReference>
<feature type="domain" description="Metallo-beta-lactamase" evidence="8">
    <location>
        <begin position="593"/>
        <end position="778"/>
    </location>
</feature>
<feature type="transmembrane region" description="Helical" evidence="7">
    <location>
        <begin position="92"/>
        <end position="114"/>
    </location>
</feature>
<feature type="transmembrane region" description="Helical" evidence="7">
    <location>
        <begin position="551"/>
        <end position="567"/>
    </location>
</feature>
<evidence type="ECO:0000313" key="10">
    <source>
        <dbReference type="Proteomes" id="UP000594008"/>
    </source>
</evidence>
<evidence type="ECO:0000256" key="2">
    <source>
        <dbReference type="ARBA" id="ARBA00022475"/>
    </source>
</evidence>
<keyword evidence="4 7" id="KW-1133">Transmembrane helix</keyword>
<feature type="region of interest" description="Disordered" evidence="6">
    <location>
        <begin position="1"/>
        <end position="30"/>
    </location>
</feature>
<feature type="transmembrane region" description="Helical" evidence="7">
    <location>
        <begin position="330"/>
        <end position="349"/>
    </location>
</feature>
<proteinExistence type="predicted"/>
<protein>
    <submittedName>
        <fullName evidence="9">ComEC/Rec2 family competence protein</fullName>
    </submittedName>
</protein>
<feature type="transmembrane region" description="Helical" evidence="7">
    <location>
        <begin position="466"/>
        <end position="489"/>
    </location>
</feature>
<reference evidence="9 10" key="1">
    <citation type="submission" date="2020-10" db="EMBL/GenBank/DDBJ databases">
        <title>Streptomyces chromofuscus complate genome analysis.</title>
        <authorList>
            <person name="Anwar N."/>
        </authorList>
    </citation>
    <scope>NUCLEOTIDE SEQUENCE [LARGE SCALE GENOMIC DNA]</scope>
    <source>
        <strain evidence="9 10">DSM 40273</strain>
    </source>
</reference>